<proteinExistence type="predicted"/>
<dbReference type="Proteomes" id="UP000182882">
    <property type="component" value="Unassembled WGS sequence"/>
</dbReference>
<accession>A0A0S3AMR1</accession>
<dbReference type="Gene3D" id="2.30.30.400">
    <property type="entry name" value="Rof-like"/>
    <property type="match status" value="1"/>
</dbReference>
<evidence type="ECO:0000313" key="4">
    <source>
        <dbReference type="Proteomes" id="UP000182882"/>
    </source>
</evidence>
<dbReference type="EMBL" id="FOFX01000007">
    <property type="protein sequence ID" value="SEP86674.1"/>
    <property type="molecule type" value="Genomic_DNA"/>
</dbReference>
<gene>
    <name evidence="1" type="ORF">SAMN05216406_10870</name>
    <name evidence="2" type="ORF">SAMN05421510_100731</name>
</gene>
<dbReference type="KEGG" id="nur:ATY38_15060"/>
<sequence>MTENAISCEQHDFVEVACMYRYRLRLVLKNRLIIEGTAIDIVNSSEKQECLVIDNDSRIQIELTQLVSMEVLTPNAKFREVIFE</sequence>
<protein>
    <submittedName>
        <fullName evidence="1">Transcriptional antiterminator, Rof</fullName>
    </submittedName>
</protein>
<evidence type="ECO:0000313" key="3">
    <source>
        <dbReference type="Proteomes" id="UP000181998"/>
    </source>
</evidence>
<organism evidence="1 4">
    <name type="scientific">Nitrosomonas ureae</name>
    <dbReference type="NCBI Taxonomy" id="44577"/>
    <lineage>
        <taxon>Bacteria</taxon>
        <taxon>Pseudomonadati</taxon>
        <taxon>Pseudomonadota</taxon>
        <taxon>Betaproteobacteria</taxon>
        <taxon>Nitrosomonadales</taxon>
        <taxon>Nitrosomonadaceae</taxon>
        <taxon>Nitrosomonas</taxon>
    </lineage>
</organism>
<evidence type="ECO:0000313" key="2">
    <source>
        <dbReference type="EMBL" id="SEP86674.1"/>
    </source>
</evidence>
<dbReference type="InterPro" id="IPR023534">
    <property type="entry name" value="Rof/RNase_P-like"/>
</dbReference>
<dbReference type="EMBL" id="FNLN01000008">
    <property type="protein sequence ID" value="SDT89279.1"/>
    <property type="molecule type" value="Genomic_DNA"/>
</dbReference>
<name>A0A0S3AMR1_9PROT</name>
<reference evidence="1 3" key="1">
    <citation type="submission" date="2016-10" db="EMBL/GenBank/DDBJ databases">
        <authorList>
            <person name="de Groot N.N."/>
        </authorList>
    </citation>
    <scope>NUCLEOTIDE SEQUENCE [LARGE SCALE GENOMIC DNA]</scope>
    <source>
        <strain evidence="1">Nm10</strain>
        <strain evidence="2 3">Nm9</strain>
    </source>
</reference>
<dbReference type="STRING" id="44577.ATY38_15060"/>
<dbReference type="InterPro" id="IPR038626">
    <property type="entry name" value="Rof-like_sf"/>
</dbReference>
<dbReference type="RefSeq" id="WP_062560013.1">
    <property type="nucleotide sequence ID" value="NZ_CP013341.1"/>
</dbReference>
<dbReference type="OrthoDB" id="5344363at2"/>
<dbReference type="SUPFAM" id="SSF101744">
    <property type="entry name" value="Rof/RNase P subunit-like"/>
    <property type="match status" value="1"/>
</dbReference>
<reference evidence="4" key="2">
    <citation type="submission" date="2016-10" db="EMBL/GenBank/DDBJ databases">
        <authorList>
            <person name="Varghese N."/>
            <person name="Submissions S."/>
        </authorList>
    </citation>
    <scope>NUCLEOTIDE SEQUENCE [LARGE SCALE GENOMIC DNA]</scope>
    <source>
        <strain evidence="4">Nm10</strain>
    </source>
</reference>
<evidence type="ECO:0000313" key="1">
    <source>
        <dbReference type="EMBL" id="SDT89279.1"/>
    </source>
</evidence>
<dbReference type="AlphaFoldDB" id="A0A0S3AMR1"/>
<dbReference type="InterPro" id="IPR009778">
    <property type="entry name" value="ROF"/>
</dbReference>
<dbReference type="Proteomes" id="UP000181998">
    <property type="component" value="Unassembled WGS sequence"/>
</dbReference>
<keyword evidence="4" id="KW-1185">Reference proteome</keyword>
<dbReference type="Pfam" id="PF07073">
    <property type="entry name" value="ROF"/>
    <property type="match status" value="1"/>
</dbReference>